<name>A0AAW0DB03_9AGAR</name>
<evidence type="ECO:0000313" key="2">
    <source>
        <dbReference type="EMBL" id="KAK7047452.1"/>
    </source>
</evidence>
<comment type="caution">
    <text evidence="2">The sequence shown here is derived from an EMBL/GenBank/DDBJ whole genome shotgun (WGS) entry which is preliminary data.</text>
</comment>
<protein>
    <recommendedName>
        <fullName evidence="4">Oxidoreductase AflY</fullName>
    </recommendedName>
</protein>
<dbReference type="Pfam" id="PF14027">
    <property type="entry name" value="Questin_oxidase"/>
    <property type="match status" value="1"/>
</dbReference>
<evidence type="ECO:0000256" key="1">
    <source>
        <dbReference type="ARBA" id="ARBA00023002"/>
    </source>
</evidence>
<proteinExistence type="predicted"/>
<gene>
    <name evidence="2" type="ORF">VNI00_006683</name>
</gene>
<dbReference type="AlphaFoldDB" id="A0AAW0DB03"/>
<dbReference type="GO" id="GO:0016491">
    <property type="term" value="F:oxidoreductase activity"/>
    <property type="evidence" value="ECO:0007669"/>
    <property type="project" value="UniProtKB-KW"/>
</dbReference>
<dbReference type="PANTHER" id="PTHR35870:SF1">
    <property type="entry name" value="PROTEIN, PUTATIVE (AFU_ORTHOLOGUE AFUA_5G03330)-RELATED"/>
    <property type="match status" value="1"/>
</dbReference>
<evidence type="ECO:0000313" key="3">
    <source>
        <dbReference type="Proteomes" id="UP001383192"/>
    </source>
</evidence>
<dbReference type="Proteomes" id="UP001383192">
    <property type="component" value="Unassembled WGS sequence"/>
</dbReference>
<evidence type="ECO:0008006" key="4">
    <source>
        <dbReference type="Google" id="ProtNLM"/>
    </source>
</evidence>
<keyword evidence="3" id="KW-1185">Reference proteome</keyword>
<accession>A0AAW0DB03</accession>
<dbReference type="EMBL" id="JAYKXP010000020">
    <property type="protein sequence ID" value="KAK7047452.1"/>
    <property type="molecule type" value="Genomic_DNA"/>
</dbReference>
<reference evidence="2 3" key="1">
    <citation type="submission" date="2024-01" db="EMBL/GenBank/DDBJ databases">
        <title>A draft genome for a cacao thread blight-causing isolate of Paramarasmius palmivorus.</title>
        <authorList>
            <person name="Baruah I.K."/>
            <person name="Bukari Y."/>
            <person name="Amoako-Attah I."/>
            <person name="Meinhardt L.W."/>
            <person name="Bailey B.A."/>
            <person name="Cohen S.P."/>
        </authorList>
    </citation>
    <scope>NUCLEOTIDE SEQUENCE [LARGE SCALE GENOMIC DNA]</scope>
    <source>
        <strain evidence="2 3">GH-12</strain>
    </source>
</reference>
<keyword evidence="1" id="KW-0560">Oxidoreductase</keyword>
<organism evidence="2 3">
    <name type="scientific">Paramarasmius palmivorus</name>
    <dbReference type="NCBI Taxonomy" id="297713"/>
    <lineage>
        <taxon>Eukaryota</taxon>
        <taxon>Fungi</taxon>
        <taxon>Dikarya</taxon>
        <taxon>Basidiomycota</taxon>
        <taxon>Agaricomycotina</taxon>
        <taxon>Agaricomycetes</taxon>
        <taxon>Agaricomycetidae</taxon>
        <taxon>Agaricales</taxon>
        <taxon>Marasmiineae</taxon>
        <taxon>Marasmiaceae</taxon>
        <taxon>Paramarasmius</taxon>
    </lineage>
</organism>
<dbReference type="InterPro" id="IPR025337">
    <property type="entry name" value="Questin_oxidase-like"/>
</dbReference>
<dbReference type="PANTHER" id="PTHR35870">
    <property type="entry name" value="PROTEIN, PUTATIVE (AFU_ORTHOLOGUE AFUA_5G03330)-RELATED"/>
    <property type="match status" value="1"/>
</dbReference>
<sequence length="490" mass="54287">MSTKTNNSTQTKFVDLWPVPSAPPFASSPTRVAGVNPESTQKLRDLLKLNHDNWHIFYDAVGRHDHMAHHLLALWSLGADAKVLQDAYDVHVPLQSPVGGEQAERITKENVFDHLGDRTYYKAYLVFFSEVVREKGGVAAVEEYVFSDWANFGSKNVHGKHPEMLSRFIGGLLHSVIHVGYGVEFGLPGMFVEGLAQAAVTDDNSATVVPESLFTVDGTNKSPGKEKNVHALTILGRALKDNRLEVRRTGTVGTYTAPSAACGAASVDHAGDWLLDMQPSPELVQRKIQELEWAITIMCVLAGYEEGKEYNADFIAMHFVTSSLFLGSLVPSLTPRSQALLLRAYFSLILAVWAMLGKPEPDFGNFFGAPLEFEGPHYIPAPTKFVLAPSTNPNPWLEILQQAIVHPDDHLAKFQRAMYHYAVKYGSVHAGYFANTELAGSEKIDGSLFVRGAALAAQRIGREVEELPHAPHMTFWDRRSFQRDVTEEIY</sequence>